<dbReference type="Gene3D" id="1.10.150.80">
    <property type="entry name" value="HRDC domain"/>
    <property type="match status" value="1"/>
</dbReference>
<gene>
    <name evidence="3" type="ORF">DM484_05550</name>
</gene>
<dbReference type="InterPro" id="IPR002121">
    <property type="entry name" value="HRDC_dom"/>
</dbReference>
<organism evidence="3 4">
    <name type="scientific">Candidatus Methylumidiphilus alinenensis</name>
    <dbReference type="NCBI Taxonomy" id="2202197"/>
    <lineage>
        <taxon>Bacteria</taxon>
        <taxon>Pseudomonadati</taxon>
        <taxon>Pseudomonadota</taxon>
        <taxon>Gammaproteobacteria</taxon>
        <taxon>Methylococcales</taxon>
        <taxon>Candidatus Methylumidiphilus</taxon>
    </lineage>
</organism>
<dbReference type="GO" id="GO:0003676">
    <property type="term" value="F:nucleic acid binding"/>
    <property type="evidence" value="ECO:0007669"/>
    <property type="project" value="InterPro"/>
</dbReference>
<protein>
    <submittedName>
        <fullName evidence="3">HRDC domain protein</fullName>
    </submittedName>
</protein>
<evidence type="ECO:0000313" key="4">
    <source>
        <dbReference type="Proteomes" id="UP000249396"/>
    </source>
</evidence>
<evidence type="ECO:0000313" key="3">
    <source>
        <dbReference type="EMBL" id="PZN82953.1"/>
    </source>
</evidence>
<reference evidence="3 4" key="1">
    <citation type="journal article" date="2018" name="Aquat. Microb. Ecol.">
        <title>Gammaproteobacterial methanotrophs dominate.</title>
        <authorList>
            <person name="Rissanen A.J."/>
            <person name="Saarenheimo J."/>
            <person name="Tiirola M."/>
            <person name="Peura S."/>
            <person name="Aalto S.L."/>
            <person name="Karvinen A."/>
            <person name="Nykanen H."/>
        </authorList>
    </citation>
    <scope>NUCLEOTIDE SEQUENCE [LARGE SCALE GENOMIC DNA]</scope>
    <source>
        <strain evidence="3">AMbin10</strain>
    </source>
</reference>
<dbReference type="InterPro" id="IPR010997">
    <property type="entry name" value="HRDC-like_sf"/>
</dbReference>
<comment type="caution">
    <text evidence="3">The sequence shown here is derived from an EMBL/GenBank/DDBJ whole genome shotgun (WGS) entry which is preliminary data.</text>
</comment>
<feature type="compositionally biased region" description="Basic and acidic residues" evidence="1">
    <location>
        <begin position="72"/>
        <end position="83"/>
    </location>
</feature>
<dbReference type="Proteomes" id="UP000249396">
    <property type="component" value="Unassembled WGS sequence"/>
</dbReference>
<dbReference type="SMART" id="SM00341">
    <property type="entry name" value="HRDC"/>
    <property type="match status" value="1"/>
</dbReference>
<dbReference type="AlphaFoldDB" id="A0A2W4RIQ2"/>
<evidence type="ECO:0000256" key="1">
    <source>
        <dbReference type="SAM" id="MobiDB-lite"/>
    </source>
</evidence>
<accession>A0A2W4RIQ2</accession>
<feature type="domain" description="HRDC" evidence="2">
    <location>
        <begin position="86"/>
        <end position="166"/>
    </location>
</feature>
<dbReference type="PROSITE" id="PS50967">
    <property type="entry name" value="HRDC"/>
    <property type="match status" value="1"/>
</dbReference>
<dbReference type="Pfam" id="PF00570">
    <property type="entry name" value="HRDC"/>
    <property type="match status" value="1"/>
</dbReference>
<evidence type="ECO:0000259" key="2">
    <source>
        <dbReference type="PROSITE" id="PS50967"/>
    </source>
</evidence>
<name>A0A2W4RIQ2_9GAMM</name>
<proteinExistence type="predicted"/>
<dbReference type="InterPro" id="IPR044876">
    <property type="entry name" value="HRDC_dom_sf"/>
</dbReference>
<dbReference type="SUPFAM" id="SSF47819">
    <property type="entry name" value="HRDC-like"/>
    <property type="match status" value="1"/>
</dbReference>
<dbReference type="EMBL" id="QJPH01000196">
    <property type="protein sequence ID" value="PZN82953.1"/>
    <property type="molecule type" value="Genomic_DNA"/>
</dbReference>
<sequence length="172" mass="19316">MTNMMRFQLFTLAFDPITERFNDEAVQDFLADKEVESISDHFFVRGAMPYLTLVVCYRPQGPTPSAPVPEPKGGRQRDESWRDALGKDDWPLFNTLRDWRGEKARAEGIPPYVICNNRQLTEVVSKRPKTLAELGHIDGFGDAKLKKYGPQILSIIARAGSAPPQESGHAAQ</sequence>
<dbReference type="GO" id="GO:0000166">
    <property type="term" value="F:nucleotide binding"/>
    <property type="evidence" value="ECO:0007669"/>
    <property type="project" value="InterPro"/>
</dbReference>
<feature type="region of interest" description="Disordered" evidence="1">
    <location>
        <begin position="63"/>
        <end position="83"/>
    </location>
</feature>